<reference evidence="1 2" key="1">
    <citation type="submission" date="2017-02" db="EMBL/GenBank/DDBJ databases">
        <authorList>
            <person name="Peterson S.W."/>
        </authorList>
    </citation>
    <scope>NUCLEOTIDE SEQUENCE [LARGE SCALE GENOMIC DNA]</scope>
    <source>
        <strain evidence="1">Psychrobacter_piechaudii</strain>
    </source>
</reference>
<proteinExistence type="predicted"/>
<name>A0A1R4GZ64_9GAMM</name>
<protein>
    <submittedName>
        <fullName evidence="1">Uncharacterized protein</fullName>
    </submittedName>
</protein>
<dbReference type="AlphaFoldDB" id="A0A1R4GZ64"/>
<sequence>MQALFLVLDFIFIKDNVTKECKAMGYLHTE</sequence>
<dbReference type="Proteomes" id="UP000188357">
    <property type="component" value="Unassembled WGS sequence"/>
</dbReference>
<organism evidence="1 2">
    <name type="scientific">Psychrobacter piechaudii</name>
    <dbReference type="NCBI Taxonomy" id="1945521"/>
    <lineage>
        <taxon>Bacteria</taxon>
        <taxon>Pseudomonadati</taxon>
        <taxon>Pseudomonadota</taxon>
        <taxon>Gammaproteobacteria</taxon>
        <taxon>Moraxellales</taxon>
        <taxon>Moraxellaceae</taxon>
        <taxon>Psychrobacter</taxon>
    </lineage>
</organism>
<accession>A0A1R4GZ64</accession>
<keyword evidence="2" id="KW-1185">Reference proteome</keyword>
<evidence type="ECO:0000313" key="2">
    <source>
        <dbReference type="Proteomes" id="UP000188357"/>
    </source>
</evidence>
<gene>
    <name evidence="1" type="ORF">A1232T_02288</name>
</gene>
<evidence type="ECO:0000313" key="1">
    <source>
        <dbReference type="EMBL" id="SJM73082.1"/>
    </source>
</evidence>
<dbReference type="EMBL" id="FUGE01000252">
    <property type="protein sequence ID" value="SJM73082.1"/>
    <property type="molecule type" value="Genomic_DNA"/>
</dbReference>